<keyword evidence="1" id="KW-0808">Transferase</keyword>
<keyword evidence="2" id="KW-0012">Acyltransferase</keyword>
<gene>
    <name evidence="4" type="ORF">IFO66_19770</name>
</gene>
<dbReference type="PROSITE" id="PS51186">
    <property type="entry name" value="GNAT"/>
    <property type="match status" value="1"/>
</dbReference>
<comment type="caution">
    <text evidence="4">The sequence shown here is derived from an EMBL/GenBank/DDBJ whole genome shotgun (WGS) entry which is preliminary data.</text>
</comment>
<dbReference type="InterPro" id="IPR050680">
    <property type="entry name" value="YpeA/RimI_acetyltransf"/>
</dbReference>
<keyword evidence="5" id="KW-1185">Reference proteome</keyword>
<reference evidence="4 5" key="1">
    <citation type="submission" date="2020-09" db="EMBL/GenBank/DDBJ databases">
        <title>Paenibacillus sp. CAU 1523 isolated from sand of Haeundae Beach.</title>
        <authorList>
            <person name="Kim W."/>
        </authorList>
    </citation>
    <scope>NUCLEOTIDE SEQUENCE [LARGE SCALE GENOMIC DNA]</scope>
    <source>
        <strain evidence="4 5">CAU 1523</strain>
    </source>
</reference>
<evidence type="ECO:0000256" key="2">
    <source>
        <dbReference type="ARBA" id="ARBA00023315"/>
    </source>
</evidence>
<dbReference type="PANTHER" id="PTHR43420">
    <property type="entry name" value="ACETYLTRANSFERASE"/>
    <property type="match status" value="1"/>
</dbReference>
<protein>
    <submittedName>
        <fullName evidence="4">GNAT family N-acetyltransferase</fullName>
    </submittedName>
</protein>
<dbReference type="InterPro" id="IPR000182">
    <property type="entry name" value="GNAT_dom"/>
</dbReference>
<dbReference type="Pfam" id="PF00583">
    <property type="entry name" value="Acetyltransf_1"/>
    <property type="match status" value="1"/>
</dbReference>
<name>A0ABR9B3F9_9BACL</name>
<dbReference type="Proteomes" id="UP000634529">
    <property type="component" value="Unassembled WGS sequence"/>
</dbReference>
<evidence type="ECO:0000313" key="4">
    <source>
        <dbReference type="EMBL" id="MBD8500528.1"/>
    </source>
</evidence>
<dbReference type="CDD" id="cd04301">
    <property type="entry name" value="NAT_SF"/>
    <property type="match status" value="1"/>
</dbReference>
<proteinExistence type="predicted"/>
<dbReference type="InterPro" id="IPR016181">
    <property type="entry name" value="Acyl_CoA_acyltransferase"/>
</dbReference>
<organism evidence="4 5">
    <name type="scientific">Paenibacillus arenosi</name>
    <dbReference type="NCBI Taxonomy" id="2774142"/>
    <lineage>
        <taxon>Bacteria</taxon>
        <taxon>Bacillati</taxon>
        <taxon>Bacillota</taxon>
        <taxon>Bacilli</taxon>
        <taxon>Bacillales</taxon>
        <taxon>Paenibacillaceae</taxon>
        <taxon>Paenibacillus</taxon>
    </lineage>
</organism>
<feature type="domain" description="N-acetyltransferase" evidence="3">
    <location>
        <begin position="1"/>
        <end position="144"/>
    </location>
</feature>
<dbReference type="SUPFAM" id="SSF55729">
    <property type="entry name" value="Acyl-CoA N-acyltransferases (Nat)"/>
    <property type="match status" value="1"/>
</dbReference>
<evidence type="ECO:0000313" key="5">
    <source>
        <dbReference type="Proteomes" id="UP000634529"/>
    </source>
</evidence>
<dbReference type="Gene3D" id="3.40.630.30">
    <property type="match status" value="1"/>
</dbReference>
<dbReference type="EMBL" id="JACYTN010000024">
    <property type="protein sequence ID" value="MBD8500528.1"/>
    <property type="molecule type" value="Genomic_DNA"/>
</dbReference>
<evidence type="ECO:0000259" key="3">
    <source>
        <dbReference type="PROSITE" id="PS51186"/>
    </source>
</evidence>
<dbReference type="PANTHER" id="PTHR43420:SF44">
    <property type="entry name" value="ACETYLTRANSFERASE YPEA"/>
    <property type="match status" value="1"/>
</dbReference>
<accession>A0ABR9B3F9</accession>
<evidence type="ECO:0000256" key="1">
    <source>
        <dbReference type="ARBA" id="ARBA00022679"/>
    </source>
</evidence>
<dbReference type="RefSeq" id="WP_028594684.1">
    <property type="nucleotide sequence ID" value="NZ_JACYTN010000024.1"/>
</dbReference>
<sequence length="144" mass="16404">MIVRSFQLSDYMPTKQLLELSLSEECCEKTWDAFARQLSLDGELVVVAQLELDSEVRTVGVAIGTVDQNNGYYYRLAVHPEFRNQGIGKALVGKLEQKFQQRKVRNIMIAADEHTEMVLPFFEQLGYGTQHVLRSLKQLRIVAG</sequence>